<evidence type="ECO:0000313" key="2">
    <source>
        <dbReference type="Proteomes" id="UP000289738"/>
    </source>
</evidence>
<keyword evidence="2" id="KW-1185">Reference proteome</keyword>
<organism evidence="1 2">
    <name type="scientific">Arachis hypogaea</name>
    <name type="common">Peanut</name>
    <dbReference type="NCBI Taxonomy" id="3818"/>
    <lineage>
        <taxon>Eukaryota</taxon>
        <taxon>Viridiplantae</taxon>
        <taxon>Streptophyta</taxon>
        <taxon>Embryophyta</taxon>
        <taxon>Tracheophyta</taxon>
        <taxon>Spermatophyta</taxon>
        <taxon>Magnoliopsida</taxon>
        <taxon>eudicotyledons</taxon>
        <taxon>Gunneridae</taxon>
        <taxon>Pentapetalae</taxon>
        <taxon>rosids</taxon>
        <taxon>fabids</taxon>
        <taxon>Fabales</taxon>
        <taxon>Fabaceae</taxon>
        <taxon>Papilionoideae</taxon>
        <taxon>50 kb inversion clade</taxon>
        <taxon>dalbergioids sensu lato</taxon>
        <taxon>Dalbergieae</taxon>
        <taxon>Pterocarpus clade</taxon>
        <taxon>Arachis</taxon>
    </lineage>
</organism>
<dbReference type="PANTHER" id="PTHR46328:SF27">
    <property type="entry name" value="OS12G0287500 PROTEIN"/>
    <property type="match status" value="1"/>
</dbReference>
<dbReference type="Proteomes" id="UP000289738">
    <property type="component" value="Chromosome A09"/>
</dbReference>
<evidence type="ECO:0000313" key="1">
    <source>
        <dbReference type="EMBL" id="RYR38344.1"/>
    </source>
</evidence>
<evidence type="ECO:0008006" key="3">
    <source>
        <dbReference type="Google" id="ProtNLM"/>
    </source>
</evidence>
<accession>A0A445BI56</accession>
<sequence length="109" mass="12399">MKWISNLNLMNSLRCGSIPVNCSSSDESVAFYIRLLSVNQEYLGVKWESLGSLCDVDEHFVPKVGMNFKTLEDATKFYKNYSKAAGFSTRVRSTNKKDNEIKNQLITCM</sequence>
<proteinExistence type="predicted"/>
<dbReference type="AlphaFoldDB" id="A0A445BI56"/>
<dbReference type="EMBL" id="SDMP01000009">
    <property type="protein sequence ID" value="RYR38344.1"/>
    <property type="molecule type" value="Genomic_DNA"/>
</dbReference>
<comment type="caution">
    <text evidence="1">The sequence shown here is derived from an EMBL/GenBank/DDBJ whole genome shotgun (WGS) entry which is preliminary data.</text>
</comment>
<protein>
    <recommendedName>
        <fullName evidence="3">FAR1 domain-containing protein</fullName>
    </recommendedName>
</protein>
<name>A0A445BI56_ARAHY</name>
<reference evidence="1 2" key="1">
    <citation type="submission" date="2019-01" db="EMBL/GenBank/DDBJ databases">
        <title>Sequencing of cultivated peanut Arachis hypogaea provides insights into genome evolution and oil improvement.</title>
        <authorList>
            <person name="Chen X."/>
        </authorList>
    </citation>
    <scope>NUCLEOTIDE SEQUENCE [LARGE SCALE GENOMIC DNA]</scope>
    <source>
        <strain evidence="2">cv. Fuhuasheng</strain>
        <tissue evidence="1">Leaves</tissue>
    </source>
</reference>
<dbReference type="PANTHER" id="PTHR46328">
    <property type="entry name" value="FAR-RED IMPAIRED RESPONSIVE (FAR1) FAMILY PROTEIN-RELATED"/>
    <property type="match status" value="1"/>
</dbReference>
<gene>
    <name evidence="1" type="ORF">Ahy_A09g043380</name>
</gene>